<keyword evidence="5 7" id="KW-1133">Transmembrane helix</keyword>
<keyword evidence="4 7" id="KW-0812">Transmembrane</keyword>
<feature type="transmembrane region" description="Helical" evidence="7">
    <location>
        <begin position="225"/>
        <end position="244"/>
    </location>
</feature>
<comment type="caution">
    <text evidence="9">The sequence shown here is derived from an EMBL/GenBank/DDBJ whole genome shotgun (WGS) entry which is preliminary data.</text>
</comment>
<name>A0A4R0JWJ7_9ACTN</name>
<dbReference type="Gene3D" id="1.20.1250.20">
    <property type="entry name" value="MFS general substrate transporter like domains"/>
    <property type="match status" value="2"/>
</dbReference>
<dbReference type="SUPFAM" id="SSF103473">
    <property type="entry name" value="MFS general substrate transporter"/>
    <property type="match status" value="1"/>
</dbReference>
<evidence type="ECO:0000313" key="10">
    <source>
        <dbReference type="Proteomes" id="UP000293342"/>
    </source>
</evidence>
<evidence type="ECO:0000259" key="8">
    <source>
        <dbReference type="PROSITE" id="PS50850"/>
    </source>
</evidence>
<feature type="transmembrane region" description="Helical" evidence="7">
    <location>
        <begin position="376"/>
        <end position="399"/>
    </location>
</feature>
<evidence type="ECO:0000256" key="3">
    <source>
        <dbReference type="ARBA" id="ARBA00022475"/>
    </source>
</evidence>
<evidence type="ECO:0000256" key="1">
    <source>
        <dbReference type="ARBA" id="ARBA00004651"/>
    </source>
</evidence>
<comment type="subcellular location">
    <subcellularLocation>
        <location evidence="1">Cell membrane</location>
        <topology evidence="1">Multi-pass membrane protein</topology>
    </subcellularLocation>
</comment>
<feature type="transmembrane region" description="Helical" evidence="7">
    <location>
        <begin position="344"/>
        <end position="364"/>
    </location>
</feature>
<evidence type="ECO:0000256" key="4">
    <source>
        <dbReference type="ARBA" id="ARBA00022692"/>
    </source>
</evidence>
<dbReference type="InterPro" id="IPR036259">
    <property type="entry name" value="MFS_trans_sf"/>
</dbReference>
<dbReference type="PANTHER" id="PTHR43045">
    <property type="entry name" value="SHIKIMATE TRANSPORTER"/>
    <property type="match status" value="1"/>
</dbReference>
<dbReference type="OrthoDB" id="9066401at2"/>
<dbReference type="Pfam" id="PF00083">
    <property type="entry name" value="Sugar_tr"/>
    <property type="match status" value="1"/>
</dbReference>
<feature type="transmembrane region" description="Helical" evidence="7">
    <location>
        <begin position="190"/>
        <end position="213"/>
    </location>
</feature>
<dbReference type="GO" id="GO:0005886">
    <property type="term" value="C:plasma membrane"/>
    <property type="evidence" value="ECO:0007669"/>
    <property type="project" value="UniProtKB-SubCell"/>
</dbReference>
<feature type="transmembrane region" description="Helical" evidence="7">
    <location>
        <begin position="411"/>
        <end position="433"/>
    </location>
</feature>
<feature type="transmembrane region" description="Helical" evidence="7">
    <location>
        <begin position="316"/>
        <end position="337"/>
    </location>
</feature>
<feature type="transmembrane region" description="Helical" evidence="7">
    <location>
        <begin position="279"/>
        <end position="296"/>
    </location>
</feature>
<feature type="domain" description="Major facilitator superfamily (MFS) profile" evidence="8">
    <location>
        <begin position="52"/>
        <end position="462"/>
    </location>
</feature>
<dbReference type="InterPro" id="IPR005828">
    <property type="entry name" value="MFS_sugar_transport-like"/>
</dbReference>
<organism evidence="9 10">
    <name type="scientific">Kribbella capetownensis</name>
    <dbReference type="NCBI Taxonomy" id="1572659"/>
    <lineage>
        <taxon>Bacteria</taxon>
        <taxon>Bacillati</taxon>
        <taxon>Actinomycetota</taxon>
        <taxon>Actinomycetes</taxon>
        <taxon>Propionibacteriales</taxon>
        <taxon>Kribbellaceae</taxon>
        <taxon>Kribbella</taxon>
    </lineage>
</organism>
<sequence length="469" mass="49501">MMASSPQSSLGGPPAGRLDLACPARESAAAMTAQQPTAPAETTATPPRMRKVVTAGLLGTSLETYDLYLYGTASATIFPRLFFTNQSDTVATILSLATFGVSFMARPLGAIIFGHFGDRIGRKETLITTLLLMGVSTAVIGALPTYDSIGALAPVVLVLLRLLQGVGFGGEYSGAVLMLSEHAPAGRRGFYAGLNNIGPVFGFILSTLVFLVTGSLMSDATFTAWGWRIPFLLSAVLVAVGLYVRNQLSESSLFIEAVKKRESATPPLLQVVRRHPKELILGTGSTVALFAIFYLFSTYTLSYATKVLQMDRSTVLWSVILAMVVNGVAIPLAASLSDRVGRRAVCVAGLAAAALWAFPMFSLINTGNSSLLTLALSVQMVFYGVIYAPIAALLSEIFTTSVRFTGAALSYNLGGILGAAFAPIIASALLARYGNTDPIALYIIAMCVISAVCVAALRETRLTNLAEPR</sequence>
<dbReference type="EMBL" id="SJKD01000002">
    <property type="protein sequence ID" value="TCC50584.1"/>
    <property type="molecule type" value="Genomic_DNA"/>
</dbReference>
<protein>
    <submittedName>
        <fullName evidence="9">MFS transporter</fullName>
    </submittedName>
</protein>
<keyword evidence="3" id="KW-1003">Cell membrane</keyword>
<reference evidence="9 10" key="1">
    <citation type="submission" date="2019-02" db="EMBL/GenBank/DDBJ databases">
        <title>Kribbella capetownensis sp. nov. and Kribbella speibonae sp. nov., isolated from soil.</title>
        <authorList>
            <person name="Curtis S.M."/>
            <person name="Norton I."/>
            <person name="Everest G.J."/>
            <person name="Meyers P.R."/>
        </authorList>
    </citation>
    <scope>NUCLEOTIDE SEQUENCE [LARGE SCALE GENOMIC DNA]</scope>
    <source>
        <strain evidence="9 10">YM53</strain>
    </source>
</reference>
<dbReference type="PANTHER" id="PTHR43045:SF1">
    <property type="entry name" value="SHIKIMATE TRANSPORTER"/>
    <property type="match status" value="1"/>
</dbReference>
<feature type="transmembrane region" description="Helical" evidence="7">
    <location>
        <begin position="439"/>
        <end position="457"/>
    </location>
</feature>
<dbReference type="GO" id="GO:0022857">
    <property type="term" value="F:transmembrane transporter activity"/>
    <property type="evidence" value="ECO:0007669"/>
    <property type="project" value="InterPro"/>
</dbReference>
<dbReference type="CDD" id="cd17369">
    <property type="entry name" value="MFS_ShiA_like"/>
    <property type="match status" value="1"/>
</dbReference>
<evidence type="ECO:0000256" key="2">
    <source>
        <dbReference type="ARBA" id="ARBA00022448"/>
    </source>
</evidence>
<keyword evidence="10" id="KW-1185">Reference proteome</keyword>
<keyword evidence="6 7" id="KW-0472">Membrane</keyword>
<gene>
    <name evidence="9" type="ORF">E0H75_10245</name>
</gene>
<accession>A0A4R0JWJ7</accession>
<dbReference type="InterPro" id="IPR011701">
    <property type="entry name" value="MFS"/>
</dbReference>
<dbReference type="InterPro" id="IPR020846">
    <property type="entry name" value="MFS_dom"/>
</dbReference>
<feature type="transmembrane region" description="Helical" evidence="7">
    <location>
        <begin position="149"/>
        <end position="169"/>
    </location>
</feature>
<dbReference type="Proteomes" id="UP000293342">
    <property type="component" value="Unassembled WGS sequence"/>
</dbReference>
<dbReference type="AlphaFoldDB" id="A0A4R0JWJ7"/>
<proteinExistence type="predicted"/>
<evidence type="ECO:0000256" key="6">
    <source>
        <dbReference type="ARBA" id="ARBA00023136"/>
    </source>
</evidence>
<evidence type="ECO:0000313" key="9">
    <source>
        <dbReference type="EMBL" id="TCC50584.1"/>
    </source>
</evidence>
<feature type="transmembrane region" description="Helical" evidence="7">
    <location>
        <begin position="90"/>
        <end position="113"/>
    </location>
</feature>
<feature type="transmembrane region" description="Helical" evidence="7">
    <location>
        <begin position="125"/>
        <end position="143"/>
    </location>
</feature>
<evidence type="ECO:0000256" key="5">
    <source>
        <dbReference type="ARBA" id="ARBA00022989"/>
    </source>
</evidence>
<dbReference type="Pfam" id="PF07690">
    <property type="entry name" value="MFS_1"/>
    <property type="match status" value="1"/>
</dbReference>
<evidence type="ECO:0000256" key="7">
    <source>
        <dbReference type="SAM" id="Phobius"/>
    </source>
</evidence>
<keyword evidence="2" id="KW-0813">Transport</keyword>
<dbReference type="PROSITE" id="PS50850">
    <property type="entry name" value="MFS"/>
    <property type="match status" value="1"/>
</dbReference>